<dbReference type="Pfam" id="PF04616">
    <property type="entry name" value="Glyco_hydro_43"/>
    <property type="match status" value="1"/>
</dbReference>
<evidence type="ECO:0000313" key="9">
    <source>
        <dbReference type="EMBL" id="PTV94251.1"/>
    </source>
</evidence>
<dbReference type="AlphaFoldDB" id="A0A2T5RGT9"/>
<evidence type="ECO:0000256" key="3">
    <source>
        <dbReference type="ARBA" id="ARBA00022801"/>
    </source>
</evidence>
<evidence type="ECO:0000256" key="7">
    <source>
        <dbReference type="RuleBase" id="RU361187"/>
    </source>
</evidence>
<dbReference type="InterPro" id="IPR000772">
    <property type="entry name" value="Ricin_B_lectin"/>
</dbReference>
<reference evidence="9 10" key="1">
    <citation type="submission" date="2018-04" db="EMBL/GenBank/DDBJ databases">
        <title>Subsurface microbial communities from deep shales in Ohio and West Virginia, USA.</title>
        <authorList>
            <person name="Wrighton K."/>
        </authorList>
    </citation>
    <scope>NUCLEOTIDE SEQUENCE [LARGE SCALE GENOMIC DNA]</scope>
    <source>
        <strain evidence="9 10">WC1</strain>
    </source>
</reference>
<proteinExistence type="inferred from homology"/>
<name>A0A2T5RGT9_9FIRM</name>
<feature type="site" description="Important for catalytic activity, responsible for pKa modulation of the active site Glu and correct orientation of both the proton donor and substrate" evidence="6">
    <location>
        <position position="137"/>
    </location>
</feature>
<evidence type="ECO:0000259" key="8">
    <source>
        <dbReference type="Pfam" id="PF14200"/>
    </source>
</evidence>
<dbReference type="CDD" id="cd00161">
    <property type="entry name" value="beta-trefoil_Ricin-like"/>
    <property type="match status" value="1"/>
</dbReference>
<comment type="pathway">
    <text evidence="1">Glycan metabolism; L-arabinan degradation.</text>
</comment>
<evidence type="ECO:0000256" key="6">
    <source>
        <dbReference type="PIRSR" id="PIRSR606710-2"/>
    </source>
</evidence>
<evidence type="ECO:0000256" key="1">
    <source>
        <dbReference type="ARBA" id="ARBA00004834"/>
    </source>
</evidence>
<keyword evidence="4 7" id="KW-0326">Glycosidase</keyword>
<sequence length="440" mass="50846">MTNKLFDLNIELKGDLKAHDPALVKENDQWYLVHTGKGIGFKSSNNLSEWHSQDSILNEALSWWGDYVENFDRENDAWAPDLEYFNGKWWLYYSVSEFGTKNSLIGLLSAESIEAADWQDEGLVITSTQGQDFNSIDPNLFIDPEGKPWLVFGSWFDGIKLTELNKETMKPEGEIYSLAHRMVGKRPAGIEAPTLTYKDGYYYLFASIDHCCRGNKSDYKIACGRAESITGPYYDQDGTSLMDKGGSILAAADREFTGYGGQDLFENKYLVHHAYHRHSGEYRFFIKELDWEDGWPKIKNYDLKINSYYKLKNLENQKTAAVEAAKTEARARIICNNNQKAHTNHWLIYPIDAEYYRIQNRNSLLYLEVGDADKSDGADIQQWSNTRHICQEWELINLRDNIYKIINRNSGKALTKLEDDYLVQKEDQDLDSQKWKLDSL</sequence>
<dbReference type="Pfam" id="PF14200">
    <property type="entry name" value="RicinB_lectin_2"/>
    <property type="match status" value="1"/>
</dbReference>
<protein>
    <submittedName>
        <fullName evidence="9">Ricin-type beta-trefoil lectin protein</fullName>
    </submittedName>
</protein>
<dbReference type="Gene3D" id="2.80.10.50">
    <property type="match status" value="1"/>
</dbReference>
<dbReference type="Proteomes" id="UP000244089">
    <property type="component" value="Unassembled WGS sequence"/>
</dbReference>
<evidence type="ECO:0000313" key="10">
    <source>
        <dbReference type="Proteomes" id="UP000244089"/>
    </source>
</evidence>
<dbReference type="SUPFAM" id="SSF50370">
    <property type="entry name" value="Ricin B-like lectins"/>
    <property type="match status" value="1"/>
</dbReference>
<feature type="active site" description="Proton donor" evidence="5">
    <location>
        <position position="191"/>
    </location>
</feature>
<dbReference type="OrthoDB" id="9801455at2"/>
<comment type="similarity">
    <text evidence="2 7">Belongs to the glycosyl hydrolase 43 family.</text>
</comment>
<dbReference type="SUPFAM" id="SSF75005">
    <property type="entry name" value="Arabinanase/levansucrase/invertase"/>
    <property type="match status" value="1"/>
</dbReference>
<comment type="caution">
    <text evidence="9">The sequence shown here is derived from an EMBL/GenBank/DDBJ whole genome shotgun (WGS) entry which is preliminary data.</text>
</comment>
<dbReference type="Gene3D" id="2.115.10.20">
    <property type="entry name" value="Glycosyl hydrolase domain, family 43"/>
    <property type="match status" value="1"/>
</dbReference>
<dbReference type="InterPro" id="IPR035992">
    <property type="entry name" value="Ricin_B-like_lectins"/>
</dbReference>
<dbReference type="PANTHER" id="PTHR43301:SF3">
    <property type="entry name" value="ARABINAN ENDO-1,5-ALPHA-L-ARABINOSIDASE A-RELATED"/>
    <property type="match status" value="1"/>
</dbReference>
<dbReference type="InterPro" id="IPR006710">
    <property type="entry name" value="Glyco_hydro_43"/>
</dbReference>
<evidence type="ECO:0000256" key="2">
    <source>
        <dbReference type="ARBA" id="ARBA00009865"/>
    </source>
</evidence>
<dbReference type="EMBL" id="QAXS01000033">
    <property type="protein sequence ID" value="PTV94251.1"/>
    <property type="molecule type" value="Genomic_DNA"/>
</dbReference>
<keyword evidence="9" id="KW-0430">Lectin</keyword>
<dbReference type="InterPro" id="IPR050727">
    <property type="entry name" value="GH43_arabinanases"/>
</dbReference>
<dbReference type="RefSeq" id="WP_108141849.1">
    <property type="nucleotide sequence ID" value="NZ_QAXS01000033.1"/>
</dbReference>
<dbReference type="GO" id="GO:0005975">
    <property type="term" value="P:carbohydrate metabolic process"/>
    <property type="evidence" value="ECO:0007669"/>
    <property type="project" value="InterPro"/>
</dbReference>
<feature type="domain" description="Ricin B lectin" evidence="8">
    <location>
        <begin position="306"/>
        <end position="383"/>
    </location>
</feature>
<accession>A0A2T5RGT9</accession>
<feature type="active site" description="Proton acceptor" evidence="5">
    <location>
        <position position="20"/>
    </location>
</feature>
<dbReference type="GO" id="GO:0004553">
    <property type="term" value="F:hydrolase activity, hydrolyzing O-glycosyl compounds"/>
    <property type="evidence" value="ECO:0007669"/>
    <property type="project" value="InterPro"/>
</dbReference>
<organism evidence="9 10">
    <name type="scientific">Halanaerobium saccharolyticum</name>
    <dbReference type="NCBI Taxonomy" id="43595"/>
    <lineage>
        <taxon>Bacteria</taxon>
        <taxon>Bacillati</taxon>
        <taxon>Bacillota</taxon>
        <taxon>Clostridia</taxon>
        <taxon>Halanaerobiales</taxon>
        <taxon>Halanaerobiaceae</taxon>
        <taxon>Halanaerobium</taxon>
    </lineage>
</organism>
<dbReference type="InterPro" id="IPR023296">
    <property type="entry name" value="Glyco_hydro_beta-prop_sf"/>
</dbReference>
<dbReference type="GO" id="GO:0030246">
    <property type="term" value="F:carbohydrate binding"/>
    <property type="evidence" value="ECO:0007669"/>
    <property type="project" value="UniProtKB-KW"/>
</dbReference>
<dbReference type="PANTHER" id="PTHR43301">
    <property type="entry name" value="ARABINAN ENDO-1,5-ALPHA-L-ARABINOSIDASE"/>
    <property type="match status" value="1"/>
</dbReference>
<evidence type="ECO:0000256" key="5">
    <source>
        <dbReference type="PIRSR" id="PIRSR606710-1"/>
    </source>
</evidence>
<gene>
    <name evidence="9" type="ORF">C8C76_13314</name>
</gene>
<dbReference type="PROSITE" id="PS50231">
    <property type="entry name" value="RICIN_B_LECTIN"/>
    <property type="match status" value="1"/>
</dbReference>
<evidence type="ECO:0000256" key="4">
    <source>
        <dbReference type="ARBA" id="ARBA00023295"/>
    </source>
</evidence>
<keyword evidence="3 7" id="KW-0378">Hydrolase</keyword>